<dbReference type="Proteomes" id="UP000199699">
    <property type="component" value="Unassembled WGS sequence"/>
</dbReference>
<accession>A0A1C6S7G3</accession>
<protein>
    <submittedName>
        <fullName evidence="2">Pantothenate kinase-related protein Tda10 (Topoisomerase I damage affected protein)</fullName>
    </submittedName>
</protein>
<evidence type="ECO:0000256" key="1">
    <source>
        <dbReference type="SAM" id="MobiDB-lite"/>
    </source>
</evidence>
<gene>
    <name evidence="2" type="ORF">GA0070616_3096</name>
</gene>
<keyword evidence="2" id="KW-0808">Transferase</keyword>
<proteinExistence type="predicted"/>
<dbReference type="EMBL" id="FMHT01000003">
    <property type="protein sequence ID" value="SCL25386.1"/>
    <property type="molecule type" value="Genomic_DNA"/>
</dbReference>
<keyword evidence="3" id="KW-1185">Reference proteome</keyword>
<keyword evidence="2" id="KW-0418">Kinase</keyword>
<sequence>MPRNDLISPRVDPISDAATVADVRRHLVPILSKIVDSRPVSRAELRTLAAATRDDPLPAAFDHTDDSADSILRDRIGLLRTVGRPFARWWASYFPDGSATVPVDELWRLYLPFSQWILAEKRRRRPDGLFLVGFNGSPGAGKTVLTNALAVVLNHLLDPVGDGQAVARSGDDWYLGRGERERLIPQGYDPGVPGVSNRSAPGTHDLDWLKRNLREMENSTPGSVIRMGNFDKLTDDHPAGENRHFVVRGKVGVFLFDLWFAGARTDVDPGRVPDGLRRRVAEHLRSWGDVFDRMDALWSFAWPPFEQMVADREAQQRLMEMRRGPGGMGRNQIRAFMTYMIERSWDWRTTSPVPRTTRSPSARGGIRTTP</sequence>
<evidence type="ECO:0000313" key="2">
    <source>
        <dbReference type="EMBL" id="SCL25386.1"/>
    </source>
</evidence>
<organism evidence="2 3">
    <name type="scientific">Micromonospora nigra</name>
    <dbReference type="NCBI Taxonomy" id="145857"/>
    <lineage>
        <taxon>Bacteria</taxon>
        <taxon>Bacillati</taxon>
        <taxon>Actinomycetota</taxon>
        <taxon>Actinomycetes</taxon>
        <taxon>Micromonosporales</taxon>
        <taxon>Micromonosporaceae</taxon>
        <taxon>Micromonospora</taxon>
    </lineage>
</organism>
<dbReference type="OrthoDB" id="455474at2"/>
<dbReference type="GO" id="GO:0016853">
    <property type="term" value="F:isomerase activity"/>
    <property type="evidence" value="ECO:0007669"/>
    <property type="project" value="UniProtKB-KW"/>
</dbReference>
<reference evidence="2 3" key="1">
    <citation type="submission" date="2016-06" db="EMBL/GenBank/DDBJ databases">
        <authorList>
            <person name="Kjaerup R.B."/>
            <person name="Dalgaard T.S."/>
            <person name="Juul-Madsen H.R."/>
        </authorList>
    </citation>
    <scope>NUCLEOTIDE SEQUENCE [LARGE SCALE GENOMIC DNA]</scope>
    <source>
        <strain evidence="2 3">DSM 43818</strain>
    </source>
</reference>
<dbReference type="InterPro" id="IPR027417">
    <property type="entry name" value="P-loop_NTPase"/>
</dbReference>
<dbReference type="Gene3D" id="3.40.50.300">
    <property type="entry name" value="P-loop containing nucleotide triphosphate hydrolases"/>
    <property type="match status" value="1"/>
</dbReference>
<dbReference type="GO" id="GO:0016301">
    <property type="term" value="F:kinase activity"/>
    <property type="evidence" value="ECO:0007669"/>
    <property type="project" value="UniProtKB-KW"/>
</dbReference>
<feature type="region of interest" description="Disordered" evidence="1">
    <location>
        <begin position="350"/>
        <end position="370"/>
    </location>
</feature>
<name>A0A1C6S7G3_9ACTN</name>
<dbReference type="RefSeq" id="WP_139128901.1">
    <property type="nucleotide sequence ID" value="NZ_FMHT01000003.1"/>
</dbReference>
<evidence type="ECO:0000313" key="3">
    <source>
        <dbReference type="Proteomes" id="UP000199699"/>
    </source>
</evidence>
<feature type="compositionally biased region" description="Low complexity" evidence="1">
    <location>
        <begin position="350"/>
        <end position="361"/>
    </location>
</feature>
<keyword evidence="2" id="KW-0413">Isomerase</keyword>
<dbReference type="SUPFAM" id="SSF52540">
    <property type="entry name" value="P-loop containing nucleoside triphosphate hydrolases"/>
    <property type="match status" value="1"/>
</dbReference>
<dbReference type="AlphaFoldDB" id="A0A1C6S7G3"/>
<dbReference type="STRING" id="145857.GA0070616_3096"/>